<accession>A0A8J3ISR1</accession>
<dbReference type="EMBL" id="BNJK01000002">
    <property type="protein sequence ID" value="GHO97865.1"/>
    <property type="molecule type" value="Genomic_DNA"/>
</dbReference>
<feature type="transmembrane region" description="Helical" evidence="1">
    <location>
        <begin position="18"/>
        <end position="45"/>
    </location>
</feature>
<evidence type="ECO:0000313" key="3">
    <source>
        <dbReference type="Proteomes" id="UP000597444"/>
    </source>
</evidence>
<organism evidence="2 3">
    <name type="scientific">Reticulibacter mediterranei</name>
    <dbReference type="NCBI Taxonomy" id="2778369"/>
    <lineage>
        <taxon>Bacteria</taxon>
        <taxon>Bacillati</taxon>
        <taxon>Chloroflexota</taxon>
        <taxon>Ktedonobacteria</taxon>
        <taxon>Ktedonobacterales</taxon>
        <taxon>Reticulibacteraceae</taxon>
        <taxon>Reticulibacter</taxon>
    </lineage>
</organism>
<protein>
    <submittedName>
        <fullName evidence="2">Uncharacterized protein</fullName>
    </submittedName>
</protein>
<comment type="caution">
    <text evidence="2">The sequence shown here is derived from an EMBL/GenBank/DDBJ whole genome shotgun (WGS) entry which is preliminary data.</text>
</comment>
<evidence type="ECO:0000256" key="1">
    <source>
        <dbReference type="SAM" id="Phobius"/>
    </source>
</evidence>
<dbReference type="AlphaFoldDB" id="A0A8J3ISR1"/>
<gene>
    <name evidence="2" type="ORF">KSF_079130</name>
</gene>
<keyword evidence="3" id="KW-1185">Reference proteome</keyword>
<feature type="transmembrane region" description="Helical" evidence="1">
    <location>
        <begin position="51"/>
        <end position="74"/>
    </location>
</feature>
<keyword evidence="1" id="KW-0472">Membrane</keyword>
<evidence type="ECO:0000313" key="2">
    <source>
        <dbReference type="EMBL" id="GHO97865.1"/>
    </source>
</evidence>
<feature type="transmembrane region" description="Helical" evidence="1">
    <location>
        <begin position="121"/>
        <end position="151"/>
    </location>
</feature>
<name>A0A8J3ISR1_9CHLR</name>
<proteinExistence type="predicted"/>
<feature type="transmembrane region" description="Helical" evidence="1">
    <location>
        <begin position="94"/>
        <end position="115"/>
    </location>
</feature>
<keyword evidence="1" id="KW-1133">Transmembrane helix</keyword>
<reference evidence="2" key="1">
    <citation type="submission" date="2020-10" db="EMBL/GenBank/DDBJ databases">
        <title>Taxonomic study of unclassified bacteria belonging to the class Ktedonobacteria.</title>
        <authorList>
            <person name="Yabe S."/>
            <person name="Wang C.M."/>
            <person name="Zheng Y."/>
            <person name="Sakai Y."/>
            <person name="Cavaletti L."/>
            <person name="Monciardini P."/>
            <person name="Donadio S."/>
        </authorList>
    </citation>
    <scope>NUCLEOTIDE SEQUENCE</scope>
    <source>
        <strain evidence="2">ID150040</strain>
    </source>
</reference>
<keyword evidence="1" id="KW-0812">Transmembrane</keyword>
<sequence>MNITLEQIYSATRSLLRIVLPATVFIILCIGIFVAFLACLQLIPASQRPPVTFSIYCLGFLILFIVLEVAFIFFEVRFLRKQFGHKELPTQRFVVFLSGIPFYTVEILFILTFVYSNNPNIPAAALFVSAVGSLGFFILSCVYFFLTWFLLKRSTTIALQQ</sequence>
<dbReference type="Proteomes" id="UP000597444">
    <property type="component" value="Unassembled WGS sequence"/>
</dbReference>